<feature type="region of interest" description="Disordered" evidence="2">
    <location>
        <begin position="458"/>
        <end position="488"/>
    </location>
</feature>
<dbReference type="Pfam" id="PF05036">
    <property type="entry name" value="SPOR"/>
    <property type="match status" value="1"/>
</dbReference>
<gene>
    <name evidence="5" type="ORF">GRI41_01835</name>
</gene>
<dbReference type="SUPFAM" id="SSF110997">
    <property type="entry name" value="Sporulation related repeat"/>
    <property type="match status" value="1"/>
</dbReference>
<name>A0A844ZPS4_9SPHN</name>
<dbReference type="Proteomes" id="UP000442714">
    <property type="component" value="Unassembled WGS sequence"/>
</dbReference>
<protein>
    <submittedName>
        <fullName evidence="5">Tetratricopeptide repeat protein</fullName>
    </submittedName>
</protein>
<dbReference type="InterPro" id="IPR019734">
    <property type="entry name" value="TPR_rpt"/>
</dbReference>
<organism evidence="5 6">
    <name type="scientific">Pontixanthobacter aquaemixtae</name>
    <dbReference type="NCBI Taxonomy" id="1958940"/>
    <lineage>
        <taxon>Bacteria</taxon>
        <taxon>Pseudomonadati</taxon>
        <taxon>Pseudomonadota</taxon>
        <taxon>Alphaproteobacteria</taxon>
        <taxon>Sphingomonadales</taxon>
        <taxon>Erythrobacteraceae</taxon>
        <taxon>Pontixanthobacter</taxon>
    </lineage>
</organism>
<feature type="region of interest" description="Disordered" evidence="2">
    <location>
        <begin position="284"/>
        <end position="389"/>
    </location>
</feature>
<dbReference type="AlphaFoldDB" id="A0A844ZPS4"/>
<dbReference type="InterPro" id="IPR036680">
    <property type="entry name" value="SPOR-like_sf"/>
</dbReference>
<dbReference type="InterPro" id="IPR007730">
    <property type="entry name" value="SPOR-like_dom"/>
</dbReference>
<evidence type="ECO:0000256" key="3">
    <source>
        <dbReference type="SAM" id="SignalP"/>
    </source>
</evidence>
<comment type="caution">
    <text evidence="5">The sequence shown here is derived from an EMBL/GenBank/DDBJ whole genome shotgun (WGS) entry which is preliminary data.</text>
</comment>
<dbReference type="EMBL" id="WTYX01000001">
    <property type="protein sequence ID" value="MXO89554.1"/>
    <property type="molecule type" value="Genomic_DNA"/>
</dbReference>
<evidence type="ECO:0000259" key="4">
    <source>
        <dbReference type="PROSITE" id="PS51724"/>
    </source>
</evidence>
<evidence type="ECO:0000256" key="2">
    <source>
        <dbReference type="SAM" id="MobiDB-lite"/>
    </source>
</evidence>
<accession>A0A844ZPS4</accession>
<dbReference type="PROSITE" id="PS51724">
    <property type="entry name" value="SPOR"/>
    <property type="match status" value="1"/>
</dbReference>
<dbReference type="InterPro" id="IPR011990">
    <property type="entry name" value="TPR-like_helical_dom_sf"/>
</dbReference>
<dbReference type="GO" id="GO:0042834">
    <property type="term" value="F:peptidoglycan binding"/>
    <property type="evidence" value="ECO:0007669"/>
    <property type="project" value="InterPro"/>
</dbReference>
<feature type="signal peptide" evidence="3">
    <location>
        <begin position="1"/>
        <end position="39"/>
    </location>
</feature>
<evidence type="ECO:0000313" key="5">
    <source>
        <dbReference type="EMBL" id="MXO89554.1"/>
    </source>
</evidence>
<reference evidence="5 6" key="1">
    <citation type="submission" date="2019-12" db="EMBL/GenBank/DDBJ databases">
        <title>Genomic-based taxomic classification of the family Erythrobacteraceae.</title>
        <authorList>
            <person name="Xu L."/>
        </authorList>
    </citation>
    <scope>NUCLEOTIDE SEQUENCE [LARGE SCALE GENOMIC DNA]</scope>
    <source>
        <strain evidence="5 6">KCTC 52763</strain>
    </source>
</reference>
<proteinExistence type="predicted"/>
<feature type="repeat" description="TPR" evidence="1">
    <location>
        <begin position="76"/>
        <end position="109"/>
    </location>
</feature>
<dbReference type="SUPFAM" id="SSF48452">
    <property type="entry name" value="TPR-like"/>
    <property type="match status" value="1"/>
</dbReference>
<feature type="domain" description="SPOR" evidence="4">
    <location>
        <begin position="532"/>
        <end position="612"/>
    </location>
</feature>
<keyword evidence="1" id="KW-0802">TPR repeat</keyword>
<feature type="region of interest" description="Disordered" evidence="2">
    <location>
        <begin position="39"/>
        <end position="58"/>
    </location>
</feature>
<dbReference type="OrthoDB" id="7398646at2"/>
<feature type="chain" id="PRO_5032716653" evidence="3">
    <location>
        <begin position="40"/>
        <end position="621"/>
    </location>
</feature>
<keyword evidence="6" id="KW-1185">Reference proteome</keyword>
<sequence length="621" mass="65873">MQSHQHRHFAKPHRRGALTAGRAAAAVLIAVSFSAPVSAQQSGDPVSRAVVQPLPPEGTSQLNEALRRLARDSRDVDALIDAGNASLTIDDVEAAIGFFGRAQELSPGNPRVKIGLAGAYVRRQRPIDALRLFDEAQAAGASTDSLAADRAMAYDLVGDNEAAASYYREALARRENPDTRRQLALSHAIAGNREAFEAVLYPLIEKEDFAAYRTRAFGLAILGDEDEAIAITEAVMPRDLSARIAPYLRYMPRLTKAQQAAAANFGVFPRAAQIGRDTPQIAQYAGRTGSRSPDARLAPQGEPLGRRTADNSSPRRRPDRGSSSVDAEPAITEAEAARLAKADRAAASDPMARSRAPTRVRVRRDTESEEPQAAIPVPATPPATAPTNLTENAAPARAARGELAPTAAQPVPTVSQPVVQPAAPVVIAAIEPAQSGRSDQTDAGATTASPAAANFDLANVERSPARPATDTAASQTAGSDDSDPAPASVADAFADFSFEPSAAEVPVGGVDITTIKPRREVERAATAQPEKPQHPRRFWVQIATGQDRDRLKFDWRRLSRNADGALDAFSPHAATWGQSNRLLAGPYDSQSAARNAVNSLKNSGVDSFTFTSAEGEVVDKL</sequence>
<keyword evidence="3" id="KW-0732">Signal</keyword>
<evidence type="ECO:0000313" key="6">
    <source>
        <dbReference type="Proteomes" id="UP000442714"/>
    </source>
</evidence>
<evidence type="ECO:0000256" key="1">
    <source>
        <dbReference type="PROSITE-ProRule" id="PRU00339"/>
    </source>
</evidence>
<dbReference type="PROSITE" id="PS50005">
    <property type="entry name" value="TPR"/>
    <property type="match status" value="1"/>
</dbReference>
<dbReference type="Gene3D" id="1.25.40.10">
    <property type="entry name" value="Tetratricopeptide repeat domain"/>
    <property type="match status" value="1"/>
</dbReference>
<dbReference type="RefSeq" id="WP_160602945.1">
    <property type="nucleotide sequence ID" value="NZ_WTYX01000001.1"/>
</dbReference>
<feature type="compositionally biased region" description="Basic and acidic residues" evidence="2">
    <location>
        <begin position="335"/>
        <end position="346"/>
    </location>
</feature>